<proteinExistence type="inferred from homology"/>
<evidence type="ECO:0000313" key="7">
    <source>
        <dbReference type="Proteomes" id="UP001642360"/>
    </source>
</evidence>
<dbReference type="InterPro" id="IPR000668">
    <property type="entry name" value="Peptidase_C1A_C"/>
</dbReference>
<dbReference type="InterPro" id="IPR038765">
    <property type="entry name" value="Papain-like_cys_pep_sf"/>
</dbReference>
<name>A0ABC8SM71_9AQUA</name>
<dbReference type="EMBL" id="CAUOFW020008780">
    <property type="protein sequence ID" value="CAK9183859.1"/>
    <property type="molecule type" value="Genomic_DNA"/>
</dbReference>
<dbReference type="Gene3D" id="3.90.70.10">
    <property type="entry name" value="Cysteine proteinases"/>
    <property type="match status" value="1"/>
</dbReference>
<evidence type="ECO:0000256" key="1">
    <source>
        <dbReference type="ARBA" id="ARBA00008455"/>
    </source>
</evidence>
<evidence type="ECO:0000313" key="4">
    <source>
        <dbReference type="EMBL" id="CAK9136453.1"/>
    </source>
</evidence>
<dbReference type="SMART" id="SM00848">
    <property type="entry name" value="Inhibitor_I29"/>
    <property type="match status" value="1"/>
</dbReference>
<comment type="similarity">
    <text evidence="1">Belongs to the peptidase C1 family.</text>
</comment>
<evidence type="ECO:0000256" key="2">
    <source>
        <dbReference type="SAM" id="SignalP"/>
    </source>
</evidence>
<feature type="signal peptide" evidence="2">
    <location>
        <begin position="1"/>
        <end position="20"/>
    </location>
</feature>
<accession>A0ABC8SM71</accession>
<dbReference type="PANTHER" id="PTHR12411">
    <property type="entry name" value="CYSTEINE PROTEASE FAMILY C1-RELATED"/>
    <property type="match status" value="1"/>
</dbReference>
<dbReference type="SUPFAM" id="SSF54001">
    <property type="entry name" value="Cysteine proteinases"/>
    <property type="match status" value="1"/>
</dbReference>
<feature type="domain" description="Cathepsin propeptide inhibitor" evidence="3">
    <location>
        <begin position="47"/>
        <end position="103"/>
    </location>
</feature>
<dbReference type="Gene3D" id="1.10.287.2250">
    <property type="match status" value="1"/>
</dbReference>
<sequence>MASLRSLIFFLFFFFVLSSALDMSIISYDQNHGLKTQRTDEEVKAVYESWLVKHGKAYNAIGEMEKRFEIFQDNLKFIDEHNAENRPYKVGLNKFADLTNEEYRSMFVGGRLGRKPRVSRPKSDRYAYRGGEELPEKIDWREKGAVVSVKDQGQCGKF</sequence>
<keyword evidence="7" id="KW-1185">Reference proteome</keyword>
<dbReference type="EMBL" id="CAUOFW020003148">
    <property type="protein sequence ID" value="CAK9158284.1"/>
    <property type="molecule type" value="Genomic_DNA"/>
</dbReference>
<feature type="chain" id="PRO_5044720938" description="Cathepsin propeptide inhibitor domain-containing protein" evidence="2">
    <location>
        <begin position="21"/>
        <end position="158"/>
    </location>
</feature>
<dbReference type="AlphaFoldDB" id="A0ABC8SM71"/>
<dbReference type="EMBL" id="CAUOFW020000756">
    <property type="protein sequence ID" value="CAK9136453.1"/>
    <property type="molecule type" value="Genomic_DNA"/>
</dbReference>
<comment type="caution">
    <text evidence="5">The sequence shown here is derived from an EMBL/GenBank/DDBJ whole genome shotgun (WGS) entry which is preliminary data.</text>
</comment>
<dbReference type="Pfam" id="PF00112">
    <property type="entry name" value="Peptidase_C1"/>
    <property type="match status" value="1"/>
</dbReference>
<protein>
    <recommendedName>
        <fullName evidence="3">Cathepsin propeptide inhibitor domain-containing protein</fullName>
    </recommendedName>
</protein>
<evidence type="ECO:0000313" key="5">
    <source>
        <dbReference type="EMBL" id="CAK9158284.1"/>
    </source>
</evidence>
<gene>
    <name evidence="5" type="ORF">ILEXP_LOCUS26900</name>
    <name evidence="4" type="ORF">ILEXP_LOCUS3430</name>
    <name evidence="6" type="ORF">ILEXP_LOCUS54153</name>
</gene>
<reference evidence="5 7" key="1">
    <citation type="submission" date="2024-02" db="EMBL/GenBank/DDBJ databases">
        <authorList>
            <person name="Vignale AGUSTIN F."/>
            <person name="Sosa J E."/>
            <person name="Modenutti C."/>
        </authorList>
    </citation>
    <scope>NUCLEOTIDE SEQUENCE [LARGE SCALE GENOMIC DNA]</scope>
</reference>
<dbReference type="InterPro" id="IPR013201">
    <property type="entry name" value="Prot_inhib_I29"/>
</dbReference>
<dbReference type="Proteomes" id="UP001642360">
    <property type="component" value="Unassembled WGS sequence"/>
</dbReference>
<keyword evidence="2" id="KW-0732">Signal</keyword>
<evidence type="ECO:0000313" key="6">
    <source>
        <dbReference type="EMBL" id="CAK9183859.1"/>
    </source>
</evidence>
<dbReference type="InterPro" id="IPR013128">
    <property type="entry name" value="Peptidase_C1A"/>
</dbReference>
<evidence type="ECO:0000259" key="3">
    <source>
        <dbReference type="SMART" id="SM00848"/>
    </source>
</evidence>
<dbReference type="Pfam" id="PF08246">
    <property type="entry name" value="Inhibitor_I29"/>
    <property type="match status" value="1"/>
</dbReference>
<organism evidence="5 7">
    <name type="scientific">Ilex paraguariensis</name>
    <name type="common">yerba mate</name>
    <dbReference type="NCBI Taxonomy" id="185542"/>
    <lineage>
        <taxon>Eukaryota</taxon>
        <taxon>Viridiplantae</taxon>
        <taxon>Streptophyta</taxon>
        <taxon>Embryophyta</taxon>
        <taxon>Tracheophyta</taxon>
        <taxon>Spermatophyta</taxon>
        <taxon>Magnoliopsida</taxon>
        <taxon>eudicotyledons</taxon>
        <taxon>Gunneridae</taxon>
        <taxon>Pentapetalae</taxon>
        <taxon>asterids</taxon>
        <taxon>campanulids</taxon>
        <taxon>Aquifoliales</taxon>
        <taxon>Aquifoliaceae</taxon>
        <taxon>Ilex</taxon>
    </lineage>
</organism>